<dbReference type="OrthoDB" id="18018at2759"/>
<protein>
    <recommendedName>
        <fullName evidence="4">Small EDRK-rich factor-like N-terminal domain-containing protein</fullName>
    </recommendedName>
</protein>
<accession>A0A8H8TXB5</accession>
<feature type="compositionally biased region" description="Basic and acidic residues" evidence="1">
    <location>
        <begin position="33"/>
        <end position="55"/>
    </location>
</feature>
<sequence>MARGNQRDKAREAELKRKLNGPRQGNSKTGSEMQRENESNAEKMRKKQADADAKKIAGGGAAGAPKKK</sequence>
<evidence type="ECO:0000313" key="3">
    <source>
        <dbReference type="Proteomes" id="UP000431533"/>
    </source>
</evidence>
<dbReference type="EMBL" id="QGMH01000164">
    <property type="protein sequence ID" value="TVY23752.1"/>
    <property type="molecule type" value="Genomic_DNA"/>
</dbReference>
<organism evidence="2 3">
    <name type="scientific">Lachnellula hyalina</name>
    <dbReference type="NCBI Taxonomy" id="1316788"/>
    <lineage>
        <taxon>Eukaryota</taxon>
        <taxon>Fungi</taxon>
        <taxon>Dikarya</taxon>
        <taxon>Ascomycota</taxon>
        <taxon>Pezizomycotina</taxon>
        <taxon>Leotiomycetes</taxon>
        <taxon>Helotiales</taxon>
        <taxon>Lachnaceae</taxon>
        <taxon>Lachnellula</taxon>
    </lineage>
</organism>
<dbReference type="AlphaFoldDB" id="A0A8H8TXB5"/>
<comment type="caution">
    <text evidence="2">The sequence shown here is derived from an EMBL/GenBank/DDBJ whole genome shotgun (WGS) entry which is preliminary data.</text>
</comment>
<dbReference type="RefSeq" id="XP_031002540.1">
    <property type="nucleotide sequence ID" value="XM_031151625.1"/>
</dbReference>
<evidence type="ECO:0000256" key="1">
    <source>
        <dbReference type="SAM" id="MobiDB-lite"/>
    </source>
</evidence>
<keyword evidence="3" id="KW-1185">Reference proteome</keyword>
<feature type="compositionally biased region" description="Polar residues" evidence="1">
    <location>
        <begin position="23"/>
        <end position="32"/>
    </location>
</feature>
<dbReference type="Proteomes" id="UP000431533">
    <property type="component" value="Unassembled WGS sequence"/>
</dbReference>
<reference evidence="2 3" key="1">
    <citation type="submission" date="2018-05" db="EMBL/GenBank/DDBJ databases">
        <title>Genome sequencing and assembly of the regulated plant pathogen Lachnellula willkommii and related sister species for the development of diagnostic species identification markers.</title>
        <authorList>
            <person name="Giroux E."/>
            <person name="Bilodeau G."/>
        </authorList>
    </citation>
    <scope>NUCLEOTIDE SEQUENCE [LARGE SCALE GENOMIC DNA]</scope>
    <source>
        <strain evidence="2 3">CBS 185.66</strain>
    </source>
</reference>
<evidence type="ECO:0000313" key="2">
    <source>
        <dbReference type="EMBL" id="TVY23752.1"/>
    </source>
</evidence>
<feature type="region of interest" description="Disordered" evidence="1">
    <location>
        <begin position="1"/>
        <end position="68"/>
    </location>
</feature>
<name>A0A8H8TXB5_9HELO</name>
<evidence type="ECO:0008006" key="4">
    <source>
        <dbReference type="Google" id="ProtNLM"/>
    </source>
</evidence>
<gene>
    <name evidence="2" type="ORF">LHYA1_G006690</name>
</gene>
<proteinExistence type="predicted"/>
<feature type="compositionally biased region" description="Basic and acidic residues" evidence="1">
    <location>
        <begin position="1"/>
        <end position="17"/>
    </location>
</feature>
<dbReference type="GeneID" id="41986888"/>